<dbReference type="GO" id="GO:0016787">
    <property type="term" value="F:hydrolase activity"/>
    <property type="evidence" value="ECO:0007669"/>
    <property type="project" value="UniProtKB-KW"/>
</dbReference>
<dbReference type="GO" id="GO:0000160">
    <property type="term" value="P:phosphorelay signal transduction system"/>
    <property type="evidence" value="ECO:0007669"/>
    <property type="project" value="InterPro"/>
</dbReference>
<dbReference type="EMBL" id="AECZ01000005">
    <property type="protein sequence ID" value="EFL52195.1"/>
    <property type="molecule type" value="Genomic_DNA"/>
</dbReference>
<comment type="caution">
    <text evidence="4">The sequence shown here is derived from an EMBL/GenBank/DDBJ whole genome shotgun (WGS) entry which is preliminary data.</text>
</comment>
<dbReference type="InterPro" id="IPR052020">
    <property type="entry name" value="Cyclic_di-GMP/3'3'-cGAMP_PDE"/>
</dbReference>
<proteinExistence type="predicted"/>
<dbReference type="Pfam" id="PF13487">
    <property type="entry name" value="HD_5"/>
    <property type="match status" value="1"/>
</dbReference>
<accession>E1JTR6</accession>
<keyword evidence="4" id="KW-0378">Hydrolase</keyword>
<dbReference type="CDD" id="cd00077">
    <property type="entry name" value="HDc"/>
    <property type="match status" value="1"/>
</dbReference>
<dbReference type="SUPFAM" id="SSF52172">
    <property type="entry name" value="CheY-like"/>
    <property type="match status" value="1"/>
</dbReference>
<dbReference type="OrthoDB" id="9769359at2"/>
<dbReference type="SMART" id="SM00448">
    <property type="entry name" value="REC"/>
    <property type="match status" value="1"/>
</dbReference>
<feature type="domain" description="Response regulatory" evidence="2">
    <location>
        <begin position="6"/>
        <end position="122"/>
    </location>
</feature>
<dbReference type="InterPro" id="IPR037522">
    <property type="entry name" value="HD_GYP_dom"/>
</dbReference>
<dbReference type="InterPro" id="IPR001789">
    <property type="entry name" value="Sig_transdc_resp-reg_receiver"/>
</dbReference>
<evidence type="ECO:0000313" key="4">
    <source>
        <dbReference type="EMBL" id="EFL52195.1"/>
    </source>
</evidence>
<dbReference type="PANTHER" id="PTHR45228:SF5">
    <property type="entry name" value="CYCLIC DI-GMP PHOSPHODIESTERASE VC_1348-RELATED"/>
    <property type="match status" value="1"/>
</dbReference>
<evidence type="ECO:0000259" key="3">
    <source>
        <dbReference type="PROSITE" id="PS51832"/>
    </source>
</evidence>
<dbReference type="eggNOG" id="COG3437">
    <property type="taxonomic scope" value="Bacteria"/>
</dbReference>
<dbReference type="STRING" id="596151.DesfrDRAFT_1015"/>
<dbReference type="Gene3D" id="1.10.3210.10">
    <property type="entry name" value="Hypothetical protein af1432"/>
    <property type="match status" value="1"/>
</dbReference>
<dbReference type="Gene3D" id="3.40.50.2300">
    <property type="match status" value="1"/>
</dbReference>
<sequence length="366" mass="40994">MSEKKSVLVVDDTPDNIFILREILAPEFTVLAARNGPEALEVATNVPRPDCILLDVLMPGMDGYEVCRRLKAMDITRRIPVLFVTTLDDVRDETRGLELGAVDFITKPVRPPVVLARVRTHLRLKAYQDGLEREVRRRTREVVRTQDVAILSLAALAESRDNELAGHFQRTQRVARLLARKMELLPAYADFFRATSIDVLYKSIPLHDVGKVATPDNILLKPGKLTPEEFEIMKLHTVHGRDILARAEKFLGHDSFLRQARDIAYTHHEHWDGTGYPEGLAAEAIPIPGRVMAVVDVYDALISKRVYKDPIPHAKALEIIAGGGGTHFDPAIVAIFLDQEDRIREIARAHADCDAERQALAPDVPL</sequence>
<keyword evidence="1" id="KW-0597">Phosphoprotein</keyword>
<name>E1JTR6_SOLFR</name>
<dbReference type="InterPro" id="IPR011006">
    <property type="entry name" value="CheY-like_superfamily"/>
</dbReference>
<dbReference type="AlphaFoldDB" id="E1JTR6"/>
<gene>
    <name evidence="4" type="ORF">DesfrDRAFT_1015</name>
</gene>
<evidence type="ECO:0000256" key="1">
    <source>
        <dbReference type="PROSITE-ProRule" id="PRU00169"/>
    </source>
</evidence>
<feature type="modified residue" description="4-aspartylphosphate" evidence="1">
    <location>
        <position position="55"/>
    </location>
</feature>
<dbReference type="RefSeq" id="WP_005991735.1">
    <property type="nucleotide sequence ID" value="NZ_AECZ01000005.1"/>
</dbReference>
<dbReference type="PROSITE" id="PS51832">
    <property type="entry name" value="HD_GYP"/>
    <property type="match status" value="1"/>
</dbReference>
<dbReference type="PANTHER" id="PTHR45228">
    <property type="entry name" value="CYCLIC DI-GMP PHOSPHODIESTERASE TM_0186-RELATED"/>
    <property type="match status" value="1"/>
</dbReference>
<dbReference type="SMART" id="SM00471">
    <property type="entry name" value="HDc"/>
    <property type="match status" value="1"/>
</dbReference>
<evidence type="ECO:0000259" key="2">
    <source>
        <dbReference type="PROSITE" id="PS50110"/>
    </source>
</evidence>
<dbReference type="PROSITE" id="PS50110">
    <property type="entry name" value="RESPONSE_REGULATORY"/>
    <property type="match status" value="1"/>
</dbReference>
<dbReference type="SUPFAM" id="SSF109604">
    <property type="entry name" value="HD-domain/PDEase-like"/>
    <property type="match status" value="1"/>
</dbReference>
<reference evidence="4 5" key="1">
    <citation type="submission" date="2010-08" db="EMBL/GenBank/DDBJ databases">
        <title>The draft genome of Desulfovibrio fructosovorans JJ.</title>
        <authorList>
            <consortium name="US DOE Joint Genome Institute (JGI-PGF)"/>
            <person name="Lucas S."/>
            <person name="Copeland A."/>
            <person name="Lapidus A."/>
            <person name="Cheng J.-F."/>
            <person name="Bruce D."/>
            <person name="Goodwin L."/>
            <person name="Pitluck S."/>
            <person name="Land M.L."/>
            <person name="Hauser L."/>
            <person name="Chang Y.-J."/>
            <person name="Jeffries C."/>
            <person name="Wall J.D."/>
            <person name="Stahl D.A."/>
            <person name="Arkin A.P."/>
            <person name="Dehal P."/>
            <person name="Stolyar S.M."/>
            <person name="Hazen T.C."/>
            <person name="Woyke T.J."/>
        </authorList>
    </citation>
    <scope>NUCLEOTIDE SEQUENCE [LARGE SCALE GENOMIC DNA]</scope>
    <source>
        <strain evidence="4 5">JJ</strain>
    </source>
</reference>
<protein>
    <submittedName>
        <fullName evidence="4">Response regulator receiver modulated metal dependent phosphohydrolase</fullName>
    </submittedName>
</protein>
<dbReference type="InterPro" id="IPR003607">
    <property type="entry name" value="HD/PDEase_dom"/>
</dbReference>
<evidence type="ECO:0000313" key="5">
    <source>
        <dbReference type="Proteomes" id="UP000006250"/>
    </source>
</evidence>
<keyword evidence="5" id="KW-1185">Reference proteome</keyword>
<dbReference type="Pfam" id="PF00072">
    <property type="entry name" value="Response_reg"/>
    <property type="match status" value="1"/>
</dbReference>
<organism evidence="4 5">
    <name type="scientific">Solidesulfovibrio fructosivorans JJ]</name>
    <dbReference type="NCBI Taxonomy" id="596151"/>
    <lineage>
        <taxon>Bacteria</taxon>
        <taxon>Pseudomonadati</taxon>
        <taxon>Thermodesulfobacteriota</taxon>
        <taxon>Desulfovibrionia</taxon>
        <taxon>Desulfovibrionales</taxon>
        <taxon>Desulfovibrionaceae</taxon>
        <taxon>Solidesulfovibrio</taxon>
    </lineage>
</organism>
<feature type="domain" description="HD-GYP" evidence="3">
    <location>
        <begin position="142"/>
        <end position="352"/>
    </location>
</feature>
<dbReference type="Proteomes" id="UP000006250">
    <property type="component" value="Unassembled WGS sequence"/>
</dbReference>